<dbReference type="EMBL" id="RCHS01003618">
    <property type="protein sequence ID" value="RMX40541.1"/>
    <property type="molecule type" value="Genomic_DNA"/>
</dbReference>
<dbReference type="PANTHER" id="PTHR46343:SF2">
    <property type="entry name" value="SUSHI_VON WILLEBRAND FACTOR TYPE A_EGF_PENTRAXIN DOMAIN-CONTAINING 1"/>
    <property type="match status" value="1"/>
</dbReference>
<evidence type="ECO:0000313" key="5">
    <source>
        <dbReference type="Proteomes" id="UP000275408"/>
    </source>
</evidence>
<dbReference type="PANTHER" id="PTHR46343">
    <property type="entry name" value="HYR DOMAIN-CONTAINING PROTEIN"/>
    <property type="match status" value="1"/>
</dbReference>
<evidence type="ECO:0000256" key="2">
    <source>
        <dbReference type="SAM" id="MobiDB-lite"/>
    </source>
</evidence>
<dbReference type="OrthoDB" id="5982450at2759"/>
<keyword evidence="1" id="KW-0677">Repeat</keyword>
<dbReference type="AlphaFoldDB" id="A0A3M6TGU0"/>
<sequence>MSRKRIMAAKSPKMPRQVSHTRPPVFNCPPNLKVNTLKGKSTGKVAWSVQVSDNSGDVDPNAVIKIESNHKSGQELPIGVTAIRVTAIDQAGNEAMCTFAAEVIGARHEVTKNPFQTWEDGLMFLLVKDEDIIRVGFEYDLDGLSLVFLGDEN</sequence>
<protein>
    <recommendedName>
        <fullName evidence="3">HYR domain-containing protein</fullName>
    </recommendedName>
</protein>
<organism evidence="4 5">
    <name type="scientific">Pocillopora damicornis</name>
    <name type="common">Cauliflower coral</name>
    <name type="synonym">Millepora damicornis</name>
    <dbReference type="NCBI Taxonomy" id="46731"/>
    <lineage>
        <taxon>Eukaryota</taxon>
        <taxon>Metazoa</taxon>
        <taxon>Cnidaria</taxon>
        <taxon>Anthozoa</taxon>
        <taxon>Hexacorallia</taxon>
        <taxon>Scleractinia</taxon>
        <taxon>Astrocoeniina</taxon>
        <taxon>Pocilloporidae</taxon>
        <taxon>Pocillopora</taxon>
    </lineage>
</organism>
<feature type="domain" description="HYR" evidence="3">
    <location>
        <begin position="18"/>
        <end position="105"/>
    </location>
</feature>
<dbReference type="InterPro" id="IPR003410">
    <property type="entry name" value="HYR_dom"/>
</dbReference>
<dbReference type="InterPro" id="IPR043555">
    <property type="entry name" value="SRPX-like"/>
</dbReference>
<dbReference type="Proteomes" id="UP000275408">
    <property type="component" value="Unassembled WGS sequence"/>
</dbReference>
<feature type="region of interest" description="Disordered" evidence="2">
    <location>
        <begin position="1"/>
        <end position="21"/>
    </location>
</feature>
<dbReference type="PROSITE" id="PS50825">
    <property type="entry name" value="HYR"/>
    <property type="match status" value="1"/>
</dbReference>
<proteinExistence type="predicted"/>
<gene>
    <name evidence="4" type="ORF">pdam_00007512</name>
</gene>
<name>A0A3M6TGU0_POCDA</name>
<evidence type="ECO:0000259" key="3">
    <source>
        <dbReference type="PROSITE" id="PS50825"/>
    </source>
</evidence>
<evidence type="ECO:0000256" key="1">
    <source>
        <dbReference type="ARBA" id="ARBA00022737"/>
    </source>
</evidence>
<comment type="caution">
    <text evidence="4">The sequence shown here is derived from an EMBL/GenBank/DDBJ whole genome shotgun (WGS) entry which is preliminary data.</text>
</comment>
<evidence type="ECO:0000313" key="4">
    <source>
        <dbReference type="EMBL" id="RMX40541.1"/>
    </source>
</evidence>
<reference evidence="4 5" key="1">
    <citation type="journal article" date="2018" name="Sci. Rep.">
        <title>Comparative analysis of the Pocillopora damicornis genome highlights role of immune system in coral evolution.</title>
        <authorList>
            <person name="Cunning R."/>
            <person name="Bay R.A."/>
            <person name="Gillette P."/>
            <person name="Baker A.C."/>
            <person name="Traylor-Knowles N."/>
        </authorList>
    </citation>
    <scope>NUCLEOTIDE SEQUENCE [LARGE SCALE GENOMIC DNA]</scope>
    <source>
        <strain evidence="4">RSMAS</strain>
        <tissue evidence="4">Whole animal</tissue>
    </source>
</reference>
<dbReference type="Pfam" id="PF02494">
    <property type="entry name" value="HYR"/>
    <property type="match status" value="1"/>
</dbReference>
<accession>A0A3M6TGU0</accession>
<keyword evidence="5" id="KW-1185">Reference proteome</keyword>
<dbReference type="STRING" id="46731.A0A3M6TGU0"/>